<dbReference type="Gene3D" id="1.20.1720.10">
    <property type="entry name" value="Multidrug resistance protein D"/>
    <property type="match status" value="1"/>
</dbReference>
<feature type="transmembrane region" description="Helical" evidence="13">
    <location>
        <begin position="851"/>
        <end position="870"/>
    </location>
</feature>
<evidence type="ECO:0000256" key="1">
    <source>
        <dbReference type="ARBA" id="ARBA00004141"/>
    </source>
</evidence>
<dbReference type="CDD" id="cd05474">
    <property type="entry name" value="SAP_like"/>
    <property type="match status" value="1"/>
</dbReference>
<feature type="transmembrane region" description="Helical" evidence="13">
    <location>
        <begin position="718"/>
        <end position="739"/>
    </location>
</feature>
<keyword evidence="10 13" id="KW-0472">Membrane</keyword>
<dbReference type="InterPro" id="IPR033121">
    <property type="entry name" value="PEPTIDASE_A1"/>
</dbReference>
<feature type="compositionally biased region" description="Basic and acidic residues" evidence="12">
    <location>
        <begin position="474"/>
        <end position="483"/>
    </location>
</feature>
<dbReference type="PROSITE" id="PS51767">
    <property type="entry name" value="PEPTIDASE_A1"/>
    <property type="match status" value="1"/>
</dbReference>
<dbReference type="SUPFAM" id="SSF50630">
    <property type="entry name" value="Acid proteases"/>
    <property type="match status" value="1"/>
</dbReference>
<feature type="region of interest" description="Disordered" evidence="12">
    <location>
        <begin position="972"/>
        <end position="994"/>
    </location>
</feature>
<feature type="transmembrane region" description="Helical" evidence="13">
    <location>
        <begin position="528"/>
        <end position="546"/>
    </location>
</feature>
<feature type="transmembrane region" description="Helical" evidence="13">
    <location>
        <begin position="647"/>
        <end position="667"/>
    </location>
</feature>
<dbReference type="InterPro" id="IPR011701">
    <property type="entry name" value="MFS"/>
</dbReference>
<dbReference type="SUPFAM" id="SSF103473">
    <property type="entry name" value="MFS general substrate transporter"/>
    <property type="match status" value="1"/>
</dbReference>
<dbReference type="InterPro" id="IPR001969">
    <property type="entry name" value="Aspartic_peptidase_AS"/>
</dbReference>
<dbReference type="InterPro" id="IPR020846">
    <property type="entry name" value="MFS_dom"/>
</dbReference>
<evidence type="ECO:0000256" key="3">
    <source>
        <dbReference type="ARBA" id="ARBA00022448"/>
    </source>
</evidence>
<sequence>MAQTRSLKALVTAAYIAGVLSSNLPRNGAHGKPLLNLPVVCHPTSSHQRRDATGFLATIINEQWIYGIEIEIGTPPQKTYVEVDTGSDQLWVNADCSTVPQELGQNEICEMIPDFDLSQSSTIQNLSSSWTLYYGNSTTKADVDYYSDVVAINGINITSQQFGVATESQGLISGILGLGPYLTGFAINQTYPRVLDNMFKQGLVNSRAYGLHLGDSDDATGSLTFGGLDRGKFIGALQGVPIVRSRDNRARLTVDYDSLSLSLPSNGTKQYTINDTNVLLDSGTTLLNLEASLAEQIYEELGATVDNSTGYPIVDCSVRNWTGGLTVIFGSKPITISYHNLIFAAEGLCAVGIQALPSGEQQILGVPFLRAAYAIFDFDNLNIHLAQAGNCTSELMTIEPGNGYFNTTGSCSGDTTPTSSTPAGSTPTASLGTKPLTDAIARDSRPQQHRFFPDGWEFRMGTDQNNRIAGTMGDGEKRQRPEGQDAVTEPTDPEGLGTDSSVRTLTVQAVVIILPTIGEDLGIPESRLQWVVSAYSLTFGCFLLLWGRIADIFGKKLIFILGSAFAAATLIVNPFLRNEIAFDLFRGLQGIGGAANVPTAIGILGVTFPPGKAKNYAFSTYAAGAPLGSVFGNLLGGLIASYANWKWVFGANAILAVAVTAAGVFLIPPPPPETKAKKNGKSLARTVDWSGGFLITAGILCLLFALTEGNVVGWKTVWIYLLIVIALLFIGIFVAWQWYQEKHTNRSPLMKVSLFKNKSFSVAMVLMAVFFSTFNDFLIYATYFYQDYQDLGPLQTTLRFLPTGIAGIIVAFVVSRLISKIPTYLFLLFGNIAVAISCLLFAVPIPPQTSYFAYGLFAMILSVIGADMTWPSLTLFVSKSVPQEDQALGGALINACGQIGRAIGLAITTAIQTAVLARERGAPVEESGGIEPWDAASLYSLRVANWFNFSLAILGVAIVGFAFRGTGIVGKIEKPPPRTGGEEGVMNQEDTRKA</sequence>
<feature type="transmembrane region" description="Helical" evidence="13">
    <location>
        <begin position="825"/>
        <end position="845"/>
    </location>
</feature>
<evidence type="ECO:0000256" key="7">
    <source>
        <dbReference type="ARBA" id="ARBA00022750"/>
    </source>
</evidence>
<comment type="subcellular location">
    <subcellularLocation>
        <location evidence="1">Membrane</location>
        <topology evidence="1">Multi-pass membrane protein</topology>
    </subcellularLocation>
</comment>
<evidence type="ECO:0000313" key="16">
    <source>
        <dbReference type="EMBL" id="KAK9416892.1"/>
    </source>
</evidence>
<evidence type="ECO:0000256" key="13">
    <source>
        <dbReference type="SAM" id="Phobius"/>
    </source>
</evidence>
<keyword evidence="3" id="KW-0813">Transport</keyword>
<evidence type="ECO:0000256" key="2">
    <source>
        <dbReference type="ARBA" id="ARBA00007447"/>
    </source>
</evidence>
<evidence type="ECO:0000256" key="9">
    <source>
        <dbReference type="ARBA" id="ARBA00022989"/>
    </source>
</evidence>
<accession>A0ABR2UQS0</accession>
<feature type="transmembrane region" description="Helical" evidence="13">
    <location>
        <begin position="800"/>
        <end position="818"/>
    </location>
</feature>
<dbReference type="Gene3D" id="1.20.1250.20">
    <property type="entry name" value="MFS general substrate transporter like domains"/>
    <property type="match status" value="1"/>
</dbReference>
<reference evidence="16 17" key="1">
    <citation type="journal article" date="2024" name="J. Plant Pathol.">
        <title>Sequence and assembly of the genome of Seiridium unicorne, isolate CBS 538.82, causal agent of cypress canker disease.</title>
        <authorList>
            <person name="Scali E."/>
            <person name="Rocca G.D."/>
            <person name="Danti R."/>
            <person name="Garbelotto M."/>
            <person name="Barberini S."/>
            <person name="Baroncelli R."/>
            <person name="Emiliani G."/>
        </authorList>
    </citation>
    <scope>NUCLEOTIDE SEQUENCE [LARGE SCALE GENOMIC DNA]</scope>
    <source>
        <strain evidence="16 17">BM-138-508</strain>
    </source>
</reference>
<feature type="transmembrane region" description="Helical" evidence="13">
    <location>
        <begin position="620"/>
        <end position="641"/>
    </location>
</feature>
<evidence type="ECO:0000313" key="17">
    <source>
        <dbReference type="Proteomes" id="UP001408356"/>
    </source>
</evidence>
<evidence type="ECO:0000256" key="5">
    <source>
        <dbReference type="ARBA" id="ARBA00022692"/>
    </source>
</evidence>
<feature type="region of interest" description="Disordered" evidence="12">
    <location>
        <begin position="465"/>
        <end position="499"/>
    </location>
</feature>
<dbReference type="Pfam" id="PF00026">
    <property type="entry name" value="Asp"/>
    <property type="match status" value="1"/>
</dbReference>
<comment type="similarity">
    <text evidence="2 11">Belongs to the peptidase A1 family.</text>
</comment>
<feature type="region of interest" description="Disordered" evidence="12">
    <location>
        <begin position="409"/>
        <end position="434"/>
    </location>
</feature>
<feature type="transmembrane region" description="Helical" evidence="13">
    <location>
        <begin position="760"/>
        <end position="780"/>
    </location>
</feature>
<dbReference type="EMBL" id="JARVKF010000403">
    <property type="protein sequence ID" value="KAK9416892.1"/>
    <property type="molecule type" value="Genomic_DNA"/>
</dbReference>
<feature type="transmembrane region" description="Helical" evidence="13">
    <location>
        <begin position="588"/>
        <end position="608"/>
    </location>
</feature>
<dbReference type="InterPro" id="IPR021109">
    <property type="entry name" value="Peptidase_aspartic_dom_sf"/>
</dbReference>
<organism evidence="16 17">
    <name type="scientific">Seiridium unicorne</name>
    <dbReference type="NCBI Taxonomy" id="138068"/>
    <lineage>
        <taxon>Eukaryota</taxon>
        <taxon>Fungi</taxon>
        <taxon>Dikarya</taxon>
        <taxon>Ascomycota</taxon>
        <taxon>Pezizomycotina</taxon>
        <taxon>Sordariomycetes</taxon>
        <taxon>Xylariomycetidae</taxon>
        <taxon>Amphisphaeriales</taxon>
        <taxon>Sporocadaceae</taxon>
        <taxon>Seiridium</taxon>
    </lineage>
</organism>
<evidence type="ECO:0000256" key="12">
    <source>
        <dbReference type="SAM" id="MobiDB-lite"/>
    </source>
</evidence>
<dbReference type="PANTHER" id="PTHR42718:SF9">
    <property type="entry name" value="MAJOR FACILITATOR SUPERFAMILY MULTIDRUG TRANSPORTER MFSC"/>
    <property type="match status" value="1"/>
</dbReference>
<keyword evidence="9 13" id="KW-1133">Transmembrane helix</keyword>
<evidence type="ECO:0000259" key="15">
    <source>
        <dbReference type="PROSITE" id="PS51767"/>
    </source>
</evidence>
<dbReference type="PRINTS" id="PR00792">
    <property type="entry name" value="PEPSIN"/>
</dbReference>
<comment type="caution">
    <text evidence="16">The sequence shown here is derived from an EMBL/GenBank/DDBJ whole genome shotgun (WGS) entry which is preliminary data.</text>
</comment>
<evidence type="ECO:0000256" key="4">
    <source>
        <dbReference type="ARBA" id="ARBA00022670"/>
    </source>
</evidence>
<keyword evidence="17" id="KW-1185">Reference proteome</keyword>
<evidence type="ECO:0000256" key="8">
    <source>
        <dbReference type="ARBA" id="ARBA00022801"/>
    </source>
</evidence>
<dbReference type="InterPro" id="IPR033876">
    <property type="entry name" value="SAP-like"/>
</dbReference>
<name>A0ABR2UQS0_9PEZI</name>
<dbReference type="PANTHER" id="PTHR42718">
    <property type="entry name" value="MAJOR FACILITATOR SUPERFAMILY MULTIDRUG TRANSPORTER MFSC"/>
    <property type="match status" value="1"/>
</dbReference>
<keyword evidence="4 11" id="KW-0645">Protease</keyword>
<dbReference type="Gene3D" id="2.40.70.10">
    <property type="entry name" value="Acid Proteases"/>
    <property type="match status" value="2"/>
</dbReference>
<proteinExistence type="inferred from homology"/>
<dbReference type="PROSITE" id="PS00141">
    <property type="entry name" value="ASP_PROTEASE"/>
    <property type="match status" value="1"/>
</dbReference>
<feature type="transmembrane region" description="Helical" evidence="13">
    <location>
        <begin position="946"/>
        <end position="963"/>
    </location>
</feature>
<keyword evidence="6" id="KW-0732">Signal</keyword>
<gene>
    <name evidence="16" type="ORF">SUNI508_09364</name>
</gene>
<evidence type="ECO:0000256" key="11">
    <source>
        <dbReference type="RuleBase" id="RU000454"/>
    </source>
</evidence>
<evidence type="ECO:0000256" key="6">
    <source>
        <dbReference type="ARBA" id="ARBA00022729"/>
    </source>
</evidence>
<keyword evidence="7 11" id="KW-0064">Aspartyl protease</keyword>
<dbReference type="InterPro" id="IPR036259">
    <property type="entry name" value="MFS_trans_sf"/>
</dbReference>
<dbReference type="PROSITE" id="PS50850">
    <property type="entry name" value="MFS"/>
    <property type="match status" value="1"/>
</dbReference>
<dbReference type="Proteomes" id="UP001408356">
    <property type="component" value="Unassembled WGS sequence"/>
</dbReference>
<dbReference type="InterPro" id="IPR001461">
    <property type="entry name" value="Aspartic_peptidase_A1"/>
</dbReference>
<feature type="compositionally biased region" description="Low complexity" evidence="12">
    <location>
        <begin position="409"/>
        <end position="430"/>
    </location>
</feature>
<keyword evidence="5 13" id="KW-0812">Transmembrane</keyword>
<protein>
    <submittedName>
        <fullName evidence="16">Major facilitator superfamily (MFS) profile domain-containing protein</fullName>
    </submittedName>
</protein>
<dbReference type="Pfam" id="PF07690">
    <property type="entry name" value="MFS_1"/>
    <property type="match status" value="1"/>
</dbReference>
<evidence type="ECO:0000256" key="10">
    <source>
        <dbReference type="ARBA" id="ARBA00023136"/>
    </source>
</evidence>
<feature type="transmembrane region" description="Helical" evidence="13">
    <location>
        <begin position="558"/>
        <end position="576"/>
    </location>
</feature>
<feature type="domain" description="Peptidase A1" evidence="15">
    <location>
        <begin position="66"/>
        <end position="386"/>
    </location>
</feature>
<keyword evidence="8 11" id="KW-0378">Hydrolase</keyword>
<dbReference type="CDD" id="cd17476">
    <property type="entry name" value="MFS_Amf1_MDR_like"/>
    <property type="match status" value="1"/>
</dbReference>
<evidence type="ECO:0000259" key="14">
    <source>
        <dbReference type="PROSITE" id="PS50850"/>
    </source>
</evidence>
<feature type="transmembrane region" description="Helical" evidence="13">
    <location>
        <begin position="687"/>
        <end position="706"/>
    </location>
</feature>
<feature type="domain" description="Major facilitator superfamily (MFS) profile" evidence="14">
    <location>
        <begin position="492"/>
        <end position="967"/>
    </location>
</feature>